<dbReference type="Gene3D" id="1.50.10.10">
    <property type="match status" value="1"/>
</dbReference>
<sequence length="875" mass="98426">MPNTKPFACLMKIDETHFIAIWLLSISLLLLPGLSPAQNPAKVYRGQQLQSLRVPIGGIGTGDILIGGRGNIAHIEVFNRPDRQRRLEKTGFAIWCQSGDGPAVAKLLEREIFPPYGESTHKYVAGLPRFREAEFINDFPLHRWQFRDEAIPLKVNMEAFSPFVPLDVAASSYPVVAFYWDLENPTDERVRGSVVFNLENPILGDSITNRYHQNAALQGVRMANQDPENVNYQGQLFIGTTAADPQIQTHWYPGTWRDEAHIFWDDFSKDGRIETQLSDWTTNSDPASYNESTHRMASVLVPFDLAPGERTRIPFYLSWYFPQRVFRLSETFGIAEAAGKTFGNAYSNYFSSELDALSKLLQQEDHLYTMTARFAERLQHSTYPESVKEALSTQAATLRTNLIQVSDKGNVHGFEGVNSGGWCCPGTCTHVWNYEQTLASLFPPLERNMREIEFLHNTFDNGFQAHRSVLPIGDYYFNGPAAADGQMGTVVRAYREWKLSGDDDWLAGVWPGVKKALEFAWYGPGTVSEDRHRHQEKQMAWDPDQNGILTGRQHNTYDINFYGPSSMTTSVYLAALKAGAAMAAAMGDEKSASAYREVYEKGIRATEKELWNGEYFIQTIGDDPAATTEYEPDNGSGASIPKYQYGDGCLSDQLLGQYLAFISGLGYLLDTVKVNSALHSIYRYNFIPSLREFSNVQRVYGLNDESGVVLCTWPNDNRPALPFVYSDEIWTGVEFQVAASLIYAGYTEEGLDIVRAVQDRYDGFKRNPFEHDESGVHYARAMASWSVLLALSGIDYDGQEQRLTFGPRINAGNFSTFWSTGTAWGSFDLVGRVAVLTVDYGELTLRQFGVRDRKIETYPSGKQLRAGEQLVLELR</sequence>
<evidence type="ECO:0000313" key="3">
    <source>
        <dbReference type="EMBL" id="PHN07883.1"/>
    </source>
</evidence>
<comment type="caution">
    <text evidence="3">The sequence shown here is derived from an EMBL/GenBank/DDBJ whole genome shotgun (WGS) entry which is preliminary data.</text>
</comment>
<feature type="domain" description="Glycosyl-hydrolase family 116 catalytic region" evidence="1">
    <location>
        <begin position="483"/>
        <end position="786"/>
    </location>
</feature>
<organism evidence="3 4">
    <name type="scientific">Flavilitoribacter nigricans (strain ATCC 23147 / DSM 23189 / NBRC 102662 / NCIMB 1420 / SS-2)</name>
    <name type="common">Lewinella nigricans</name>
    <dbReference type="NCBI Taxonomy" id="1122177"/>
    <lineage>
        <taxon>Bacteria</taxon>
        <taxon>Pseudomonadati</taxon>
        <taxon>Bacteroidota</taxon>
        <taxon>Saprospiria</taxon>
        <taxon>Saprospirales</taxon>
        <taxon>Lewinellaceae</taxon>
        <taxon>Flavilitoribacter</taxon>
    </lineage>
</organism>
<dbReference type="SUPFAM" id="SSF48208">
    <property type="entry name" value="Six-hairpin glycosidases"/>
    <property type="match status" value="1"/>
</dbReference>
<feature type="domain" description="Glycosyl-hydrolase family 116 N-terminal" evidence="2">
    <location>
        <begin position="54"/>
        <end position="360"/>
    </location>
</feature>
<dbReference type="EMBL" id="PDUD01000004">
    <property type="protein sequence ID" value="PHN07883.1"/>
    <property type="molecule type" value="Genomic_DNA"/>
</dbReference>
<keyword evidence="4" id="KW-1185">Reference proteome</keyword>
<evidence type="ECO:0000259" key="1">
    <source>
        <dbReference type="Pfam" id="PF04685"/>
    </source>
</evidence>
<name>A0A2D0NJH4_FLAN2</name>
<dbReference type="InterPro" id="IPR012341">
    <property type="entry name" value="6hp_glycosidase-like_sf"/>
</dbReference>
<dbReference type="GO" id="GO:0005975">
    <property type="term" value="P:carbohydrate metabolic process"/>
    <property type="evidence" value="ECO:0007669"/>
    <property type="project" value="InterPro"/>
</dbReference>
<dbReference type="AlphaFoldDB" id="A0A2D0NJH4"/>
<dbReference type="InterPro" id="IPR006775">
    <property type="entry name" value="GH116_catalytic"/>
</dbReference>
<dbReference type="PANTHER" id="PTHR12654">
    <property type="entry name" value="BILE ACID BETA-GLUCOSIDASE-RELATED"/>
    <property type="match status" value="1"/>
</dbReference>
<dbReference type="InterPro" id="IPR024462">
    <property type="entry name" value="GH116_N"/>
</dbReference>
<dbReference type="Pfam" id="PF04685">
    <property type="entry name" value="DUF608"/>
    <property type="match status" value="1"/>
</dbReference>
<dbReference type="GO" id="GO:0004553">
    <property type="term" value="F:hydrolase activity, hydrolyzing O-glycosyl compounds"/>
    <property type="evidence" value="ECO:0007669"/>
    <property type="project" value="InterPro"/>
</dbReference>
<protein>
    <recommendedName>
        <fullName evidence="5">Glycosyl-hydrolase family 116 catalytic region domain-containing protein</fullName>
    </recommendedName>
</protein>
<dbReference type="PANTHER" id="PTHR12654:SF0">
    <property type="entry name" value="NON-LYSOSOMAL GLUCOSYLCERAMIDASE"/>
    <property type="match status" value="1"/>
</dbReference>
<dbReference type="OrthoDB" id="1007311at2"/>
<evidence type="ECO:0008006" key="5">
    <source>
        <dbReference type="Google" id="ProtNLM"/>
    </source>
</evidence>
<dbReference type="InterPro" id="IPR008928">
    <property type="entry name" value="6-hairpin_glycosidase_sf"/>
</dbReference>
<dbReference type="Proteomes" id="UP000223913">
    <property type="component" value="Unassembled WGS sequence"/>
</dbReference>
<proteinExistence type="predicted"/>
<accession>A0A2D0NJH4</accession>
<dbReference type="Pfam" id="PF12215">
    <property type="entry name" value="Glyco_hydr_116N"/>
    <property type="match status" value="1"/>
</dbReference>
<dbReference type="RefSeq" id="WP_099148672.1">
    <property type="nucleotide sequence ID" value="NZ_PDUD01000004.1"/>
</dbReference>
<evidence type="ECO:0000259" key="2">
    <source>
        <dbReference type="Pfam" id="PF12215"/>
    </source>
</evidence>
<evidence type="ECO:0000313" key="4">
    <source>
        <dbReference type="Proteomes" id="UP000223913"/>
    </source>
</evidence>
<reference evidence="3 4" key="1">
    <citation type="submission" date="2017-10" db="EMBL/GenBank/DDBJ databases">
        <title>The draft genome sequence of Lewinella nigricans NBRC 102662.</title>
        <authorList>
            <person name="Wang K."/>
        </authorList>
    </citation>
    <scope>NUCLEOTIDE SEQUENCE [LARGE SCALE GENOMIC DNA]</scope>
    <source>
        <strain evidence="3 4">NBRC 102662</strain>
    </source>
</reference>
<gene>
    <name evidence="3" type="ORF">CRP01_03785</name>
</gene>
<dbReference type="InterPro" id="IPR052566">
    <property type="entry name" value="Non-lysos_glucosylceramidase"/>
</dbReference>